<dbReference type="CDD" id="cd06257">
    <property type="entry name" value="DnaJ"/>
    <property type="match status" value="1"/>
</dbReference>
<keyword evidence="1" id="KW-0472">Membrane</keyword>
<dbReference type="PANTHER" id="PTHR44825">
    <property type="match status" value="1"/>
</dbReference>
<proteinExistence type="predicted"/>
<comment type="caution">
    <text evidence="3">The sequence shown here is derived from an EMBL/GenBank/DDBJ whole genome shotgun (WGS) entry which is preliminary data.</text>
</comment>
<name>A0A1W0WY62_HYPEX</name>
<evidence type="ECO:0000313" key="3">
    <source>
        <dbReference type="EMBL" id="OQV20113.1"/>
    </source>
</evidence>
<dbReference type="InterPro" id="IPR036869">
    <property type="entry name" value="J_dom_sf"/>
</dbReference>
<dbReference type="Pfam" id="PF00226">
    <property type="entry name" value="DnaJ"/>
    <property type="match status" value="1"/>
</dbReference>
<keyword evidence="1" id="KW-1133">Transmembrane helix</keyword>
<dbReference type="OrthoDB" id="552049at2759"/>
<dbReference type="SUPFAM" id="SSF46565">
    <property type="entry name" value="Chaperone J-domain"/>
    <property type="match status" value="1"/>
</dbReference>
<dbReference type="InterPro" id="IPR001623">
    <property type="entry name" value="DnaJ_domain"/>
</dbReference>
<evidence type="ECO:0000313" key="4">
    <source>
        <dbReference type="Proteomes" id="UP000192578"/>
    </source>
</evidence>
<dbReference type="Proteomes" id="UP000192578">
    <property type="component" value="Unassembled WGS sequence"/>
</dbReference>
<sequence>MPVSWLTSPLNHILNRAYGNPFFCLPGKSLTLNGRHRGAGFISLDHRQRYSGDARSATSSQPTLYEILGVEETATVKEIKAAYIKRTKEKHPDANPGVKDSHRDFIRITEAYGVLRSPVFRQDYDRNLRHSKHRLIQNVDDLADSSSQQRGGYPRHIVIDPADFYKQNYPGSNAEGNKRGYYGVKGVNRQPNHVIVLFCAIIVLFGVILHFAAYRLSVVLRKRDVEKISGKSLVKTTSVAAGQLSRSSSDEVLLEGAIPEVSNLTSTS</sequence>
<reference evidence="4" key="1">
    <citation type="submission" date="2017-01" db="EMBL/GenBank/DDBJ databases">
        <title>Comparative genomics of anhydrobiosis in the tardigrade Hypsibius dujardini.</title>
        <authorList>
            <person name="Yoshida Y."/>
            <person name="Koutsovoulos G."/>
            <person name="Laetsch D."/>
            <person name="Stevens L."/>
            <person name="Kumar S."/>
            <person name="Horikawa D."/>
            <person name="Ishino K."/>
            <person name="Komine S."/>
            <person name="Tomita M."/>
            <person name="Blaxter M."/>
            <person name="Arakawa K."/>
        </authorList>
    </citation>
    <scope>NUCLEOTIDE SEQUENCE [LARGE SCALE GENOMIC DNA]</scope>
    <source>
        <strain evidence="4">Z151</strain>
    </source>
</reference>
<dbReference type="PANTHER" id="PTHR44825:SF1">
    <property type="entry name" value="DNAJ HOMOLOG SUBFAMILY C MEMBER 4"/>
    <property type="match status" value="1"/>
</dbReference>
<evidence type="ECO:0000259" key="2">
    <source>
        <dbReference type="PROSITE" id="PS50076"/>
    </source>
</evidence>
<dbReference type="Gene3D" id="1.10.287.110">
    <property type="entry name" value="DnaJ domain"/>
    <property type="match status" value="1"/>
</dbReference>
<keyword evidence="4" id="KW-1185">Reference proteome</keyword>
<dbReference type="AlphaFoldDB" id="A0A1W0WY62"/>
<dbReference type="PROSITE" id="PS50076">
    <property type="entry name" value="DNAJ_2"/>
    <property type="match status" value="1"/>
</dbReference>
<dbReference type="SMART" id="SM00271">
    <property type="entry name" value="DnaJ"/>
    <property type="match status" value="1"/>
</dbReference>
<keyword evidence="1" id="KW-0812">Transmembrane</keyword>
<accession>A0A1W0WY62</accession>
<organism evidence="3 4">
    <name type="scientific">Hypsibius exemplaris</name>
    <name type="common">Freshwater tardigrade</name>
    <dbReference type="NCBI Taxonomy" id="2072580"/>
    <lineage>
        <taxon>Eukaryota</taxon>
        <taxon>Metazoa</taxon>
        <taxon>Ecdysozoa</taxon>
        <taxon>Tardigrada</taxon>
        <taxon>Eutardigrada</taxon>
        <taxon>Parachela</taxon>
        <taxon>Hypsibioidea</taxon>
        <taxon>Hypsibiidae</taxon>
        <taxon>Hypsibius</taxon>
    </lineage>
</organism>
<feature type="transmembrane region" description="Helical" evidence="1">
    <location>
        <begin position="194"/>
        <end position="214"/>
    </location>
</feature>
<gene>
    <name evidence="3" type="ORF">BV898_05906</name>
</gene>
<dbReference type="EMBL" id="MTYJ01000033">
    <property type="protein sequence ID" value="OQV20113.1"/>
    <property type="molecule type" value="Genomic_DNA"/>
</dbReference>
<dbReference type="PRINTS" id="PR00625">
    <property type="entry name" value="JDOMAIN"/>
</dbReference>
<evidence type="ECO:0000256" key="1">
    <source>
        <dbReference type="SAM" id="Phobius"/>
    </source>
</evidence>
<protein>
    <recommendedName>
        <fullName evidence="2">J domain-containing protein</fullName>
    </recommendedName>
</protein>
<feature type="domain" description="J" evidence="2">
    <location>
        <begin position="63"/>
        <end position="128"/>
    </location>
</feature>
<dbReference type="InterPro" id="IPR052763">
    <property type="entry name" value="DnaJ_C4"/>
</dbReference>